<name>A0A7U3NKF7_9CAUD</name>
<dbReference type="SUPFAM" id="SSF81301">
    <property type="entry name" value="Nucleotidyltransferase"/>
    <property type="match status" value="1"/>
</dbReference>
<feature type="domain" description="Polymerase nucleotidyl transferase" evidence="1">
    <location>
        <begin position="13"/>
        <end position="82"/>
    </location>
</feature>
<dbReference type="InterPro" id="IPR043519">
    <property type="entry name" value="NT_sf"/>
</dbReference>
<dbReference type="Gene3D" id="3.30.460.10">
    <property type="entry name" value="Beta Polymerase, domain 2"/>
    <property type="match status" value="1"/>
</dbReference>
<dbReference type="Proteomes" id="UP000594029">
    <property type="component" value="Segment"/>
</dbReference>
<keyword evidence="2" id="KW-0808">Transferase</keyword>
<organism evidence="2 3">
    <name type="scientific">Bacillus phage Kirov</name>
    <dbReference type="NCBI Taxonomy" id="2783539"/>
    <lineage>
        <taxon>Viruses</taxon>
        <taxon>Duplodnaviria</taxon>
        <taxon>Heunggongvirae</taxon>
        <taxon>Uroviricota</taxon>
        <taxon>Caudoviricetes</taxon>
        <taxon>Andregratiavirinae</taxon>
        <taxon>Kirovvirus</taxon>
        <taxon>Kirovvirus kirov</taxon>
    </lineage>
</organism>
<accession>A0A7U3NKF7</accession>
<protein>
    <submittedName>
        <fullName evidence="2">Nucleotidyltransferase</fullName>
    </submittedName>
</protein>
<dbReference type="Pfam" id="PF01909">
    <property type="entry name" value="NTP_transf_2"/>
    <property type="match status" value="1"/>
</dbReference>
<dbReference type="InterPro" id="IPR002934">
    <property type="entry name" value="Polymerase_NTP_transf_dom"/>
</dbReference>
<dbReference type="GO" id="GO:0016779">
    <property type="term" value="F:nucleotidyltransferase activity"/>
    <property type="evidence" value="ECO:0007669"/>
    <property type="project" value="InterPro"/>
</dbReference>
<keyword evidence="3" id="KW-1185">Reference proteome</keyword>
<dbReference type="EMBL" id="MW084976">
    <property type="protein sequence ID" value="QOV08300.1"/>
    <property type="molecule type" value="Genomic_DNA"/>
</dbReference>
<gene>
    <name evidence="2" type="ORF">Kirov_101</name>
</gene>
<evidence type="ECO:0000313" key="2">
    <source>
        <dbReference type="EMBL" id="QOV08300.1"/>
    </source>
</evidence>
<proteinExistence type="predicted"/>
<evidence type="ECO:0000259" key="1">
    <source>
        <dbReference type="Pfam" id="PF01909"/>
    </source>
</evidence>
<sequence length="196" mass="22817">MWETKRNINEDLLAIYSYGSRVYGTATEDSDYDYMAVADSDDIELDYTFEQDDVSIHVVSEPLFIKKIKECHISYLECIFQKEDSKYREHFELNLEALRRNISGISSNSFVKCKKKLAIGEDYIGKKSMFHSIRILMFGIQIAKHGRIVDYGCANHYLGTVMAMKDWNTIKLFFQPIYNSLKSEFKLLAPLDTDKE</sequence>
<reference evidence="2 3" key="1">
    <citation type="submission" date="2020-10" db="EMBL/GenBank/DDBJ databases">
        <authorList>
            <person name="Kazantseva O.A."/>
            <person name="Piligrimova E.G."/>
            <person name="Shadrin A.M."/>
        </authorList>
    </citation>
    <scope>NUCLEOTIDE SEQUENCE [LARGE SCALE GENOMIC DNA]</scope>
</reference>
<dbReference type="CDD" id="cd05403">
    <property type="entry name" value="NT_KNTase_like"/>
    <property type="match status" value="1"/>
</dbReference>
<evidence type="ECO:0000313" key="3">
    <source>
        <dbReference type="Proteomes" id="UP000594029"/>
    </source>
</evidence>